<organism evidence="1 2">
    <name type="scientific">Actinopolymorpha pittospori</name>
    <dbReference type="NCBI Taxonomy" id="648752"/>
    <lineage>
        <taxon>Bacteria</taxon>
        <taxon>Bacillati</taxon>
        <taxon>Actinomycetota</taxon>
        <taxon>Actinomycetes</taxon>
        <taxon>Propionibacteriales</taxon>
        <taxon>Actinopolymorphaceae</taxon>
        <taxon>Actinopolymorpha</taxon>
    </lineage>
</organism>
<proteinExistence type="predicted"/>
<dbReference type="RefSeq" id="WP_192749084.1">
    <property type="nucleotide sequence ID" value="NZ_BAABJL010000126.1"/>
</dbReference>
<dbReference type="Proteomes" id="UP000638648">
    <property type="component" value="Unassembled WGS sequence"/>
</dbReference>
<evidence type="ECO:0000313" key="1">
    <source>
        <dbReference type="EMBL" id="MBE1604570.1"/>
    </source>
</evidence>
<protein>
    <recommendedName>
        <fullName evidence="3">DUF2218 domain-containing protein</fullName>
    </recommendedName>
</protein>
<comment type="caution">
    <text evidence="1">The sequence shown here is derived from an EMBL/GenBank/DDBJ whole genome shotgun (WGS) entry which is preliminary data.</text>
</comment>
<dbReference type="AlphaFoldDB" id="A0A927MWJ6"/>
<dbReference type="EMBL" id="JADBEM010000001">
    <property type="protein sequence ID" value="MBE1604570.1"/>
    <property type="molecule type" value="Genomic_DNA"/>
</dbReference>
<dbReference type="InterPro" id="IPR014543">
    <property type="entry name" value="UCP028291"/>
</dbReference>
<gene>
    <name evidence="1" type="ORF">HEB94_001418</name>
</gene>
<reference evidence="1" key="1">
    <citation type="submission" date="2020-10" db="EMBL/GenBank/DDBJ databases">
        <title>Sequencing the genomes of 1000 actinobacteria strains.</title>
        <authorList>
            <person name="Klenk H.-P."/>
        </authorList>
    </citation>
    <scope>NUCLEOTIDE SEQUENCE</scope>
    <source>
        <strain evidence="1">DSM 45354</strain>
    </source>
</reference>
<evidence type="ECO:0000313" key="2">
    <source>
        <dbReference type="Proteomes" id="UP000638648"/>
    </source>
</evidence>
<keyword evidence="2" id="KW-1185">Reference proteome</keyword>
<dbReference type="Pfam" id="PF09981">
    <property type="entry name" value="DUF2218"/>
    <property type="match status" value="1"/>
</dbReference>
<sequence>MLTAEARIETERASRYLVQLFRHLEHLSGPSAHPSHGGTDGEMSTRPDVRHVDYSDTHGTLRLDMGQFTAAATSDALMLRVEAADEASLLRMRELLGGRLELMGRRDELVVTWRLDADPVEGPTKAAPVPKK</sequence>
<accession>A0A927MWJ6</accession>
<evidence type="ECO:0008006" key="3">
    <source>
        <dbReference type="Google" id="ProtNLM"/>
    </source>
</evidence>
<dbReference type="Gene3D" id="3.30.310.50">
    <property type="entry name" value="Alpha-D-phosphohexomutase, C-terminal domain"/>
    <property type="match status" value="1"/>
</dbReference>
<name>A0A927MWJ6_9ACTN</name>